<sequence>MGAKRHAAWPPSCCSVKLEQVDYRLSFTPRLSTEESGTLWPL</sequence>
<organism evidence="1 2">
    <name type="scientific">Schaalia cardiffensis F0333</name>
    <dbReference type="NCBI Taxonomy" id="888050"/>
    <lineage>
        <taxon>Bacteria</taxon>
        <taxon>Bacillati</taxon>
        <taxon>Actinomycetota</taxon>
        <taxon>Actinomycetes</taxon>
        <taxon>Actinomycetales</taxon>
        <taxon>Actinomycetaceae</taxon>
        <taxon>Schaalia</taxon>
    </lineage>
</organism>
<gene>
    <name evidence="1" type="ORF">HMPREF9004_1436</name>
</gene>
<proteinExistence type="predicted"/>
<comment type="caution">
    <text evidence="1">The sequence shown here is derived from an EMBL/GenBank/DDBJ whole genome shotgun (WGS) entry which is preliminary data.</text>
</comment>
<keyword evidence="2" id="KW-1185">Reference proteome</keyword>
<reference evidence="1 2" key="1">
    <citation type="submission" date="2013-03" db="EMBL/GenBank/DDBJ databases">
        <title>Reference genome for the Human Microbiome Project.</title>
        <authorList>
            <person name="Aqrawi P."/>
            <person name="Ayvaz T."/>
            <person name="Bess C."/>
            <person name="Blankenburg K."/>
            <person name="Coyle M."/>
            <person name="Deng J."/>
            <person name="Forbes L."/>
            <person name="Fowler G."/>
            <person name="Francisco L."/>
            <person name="Fu Q."/>
            <person name="Gibbs R."/>
            <person name="Gross S."/>
            <person name="Gubbala S."/>
            <person name="Hale W."/>
            <person name="Hemphill L."/>
            <person name="Highlander S."/>
            <person name="Hirani K."/>
            <person name="Jackson L."/>
            <person name="Jakkamsetti A."/>
            <person name="Javaid M."/>
            <person name="Jayaseelan J.C."/>
            <person name="Jiang H."/>
            <person name="Joshi V."/>
            <person name="Korchina V."/>
            <person name="Kovar C."/>
            <person name="Lara F."/>
            <person name="Lee S."/>
            <person name="Liu Y."/>
            <person name="Mata R."/>
            <person name="Mathew T."/>
            <person name="Munidasa M."/>
            <person name="Muzny D."/>
            <person name="Nazareth L."/>
            <person name="Ngo R."/>
            <person name="Nguyen L."/>
            <person name="Nguyen N."/>
            <person name="Okwuonu G."/>
            <person name="Ongeri F."/>
            <person name="Palculict T."/>
            <person name="Patil S."/>
            <person name="Petrosino J."/>
            <person name="Pham C."/>
            <person name="Pham P."/>
            <person name="Pu L.-L."/>
            <person name="Qin X."/>
            <person name="Qu J."/>
            <person name="Reid J."/>
            <person name="Ross M."/>
            <person name="Ruth R."/>
            <person name="Saada N."/>
            <person name="San Lucas F."/>
            <person name="Santibanez J."/>
            <person name="Shang Y."/>
            <person name="Simmons D."/>
            <person name="Song X.-Z."/>
            <person name="Tang L.-Y."/>
            <person name="Thornton R."/>
            <person name="Warren J."/>
            <person name="Weissenberger G."/>
            <person name="Wilczek-Boney K."/>
            <person name="Worley K."/>
            <person name="Youmans B."/>
            <person name="Zhang J."/>
            <person name="Zhang L."/>
            <person name="Zhao Z."/>
            <person name="Zhou C."/>
            <person name="Zhu D."/>
            <person name="Zhu Y."/>
        </authorList>
    </citation>
    <scope>NUCLEOTIDE SEQUENCE [LARGE SCALE GENOMIC DNA]</scope>
    <source>
        <strain evidence="1 2">F0333</strain>
    </source>
</reference>
<dbReference type="AlphaFoldDB" id="N6X150"/>
<dbReference type="EMBL" id="AQHZ01000024">
    <property type="protein sequence ID" value="ENO17526.1"/>
    <property type="molecule type" value="Genomic_DNA"/>
</dbReference>
<evidence type="ECO:0000313" key="1">
    <source>
        <dbReference type="EMBL" id="ENO17526.1"/>
    </source>
</evidence>
<protein>
    <submittedName>
        <fullName evidence="1">Uncharacterized protein</fullName>
    </submittedName>
</protein>
<evidence type="ECO:0000313" key="2">
    <source>
        <dbReference type="Proteomes" id="UP000013015"/>
    </source>
</evidence>
<dbReference type="HOGENOM" id="CLU_3245889_0_0_11"/>
<dbReference type="STRING" id="888050.HMPREF9004_1436"/>
<name>N6X150_9ACTO</name>
<accession>N6X150</accession>
<dbReference type="Proteomes" id="UP000013015">
    <property type="component" value="Unassembled WGS sequence"/>
</dbReference>